<keyword evidence="2" id="KW-1185">Reference proteome</keyword>
<protein>
    <submittedName>
        <fullName evidence="1">Uncharacterized protein</fullName>
    </submittedName>
</protein>
<evidence type="ECO:0000313" key="2">
    <source>
        <dbReference type="Proteomes" id="UP000501421"/>
    </source>
</evidence>
<organism evidence="1 2">
    <name type="scientific">Geobacillus subterraneus</name>
    <dbReference type="NCBI Taxonomy" id="129338"/>
    <lineage>
        <taxon>Bacteria</taxon>
        <taxon>Bacillati</taxon>
        <taxon>Bacillota</taxon>
        <taxon>Bacilli</taxon>
        <taxon>Bacillales</taxon>
        <taxon>Anoxybacillaceae</taxon>
        <taxon>Geobacillus</taxon>
    </lineage>
</organism>
<dbReference type="AlphaFoldDB" id="A0A679FRN0"/>
<evidence type="ECO:0000313" key="1">
    <source>
        <dbReference type="EMBL" id="BBW98803.1"/>
    </source>
</evidence>
<accession>A0A679FRN0</accession>
<name>A0A679FRN0_9BACL</name>
<proteinExistence type="predicted"/>
<reference evidence="2" key="1">
    <citation type="journal article" date="2020" name="Microbiol. Resour. Announc.">
        <title>Complete Genome Sequence of Geobacillus sp. Strain E55-1, Isolated from Mine Geyser in Japan.</title>
        <authorList>
            <person name="Miyazaki K."/>
            <person name="Hase E."/>
            <person name="Tokito N."/>
        </authorList>
    </citation>
    <scope>NUCLEOTIDE SEQUENCE [LARGE SCALE GENOMIC DNA]</scope>
    <source>
        <strain evidence="2">E55-1</strain>
    </source>
</reference>
<dbReference type="EMBL" id="AP022557">
    <property type="protein sequence ID" value="BBW98803.1"/>
    <property type="molecule type" value="Genomic_DNA"/>
</dbReference>
<gene>
    <name evidence="1" type="ORF">GsuE55_36360</name>
</gene>
<dbReference type="RefSeq" id="WP_051962744.1">
    <property type="nucleotide sequence ID" value="NZ_AP022557.1"/>
</dbReference>
<sequence>MDNYRKKMFRGAKIEDCILEFENNERQAKIKKEEVKDKCEKRFYEGLSLAYRLVSQKLRWEFDYKKEEWEKNIVNKIEKIIKQIEEFELNSSSQKPIIELEKEHNIPISLQVGQYKGMALGYSSIRNKLEKELSQRRGKEKIGEIIADCIDEFEFISDYYRKEIEKAEDDFIKGFLGGNLIAYQNVLKQLKLEV</sequence>
<dbReference type="Proteomes" id="UP000501421">
    <property type="component" value="Chromosome"/>
</dbReference>